<evidence type="ECO:0000256" key="6">
    <source>
        <dbReference type="ARBA" id="ARBA00023049"/>
    </source>
</evidence>
<evidence type="ECO:0000256" key="2">
    <source>
        <dbReference type="ARBA" id="ARBA00022670"/>
    </source>
</evidence>
<keyword evidence="2" id="KW-0645">Protease</keyword>
<keyword evidence="11" id="KW-1185">Reference proteome</keyword>
<keyword evidence="4 10" id="KW-0378">Hydrolase</keyword>
<dbReference type="PANTHER" id="PTHR22726">
    <property type="entry name" value="METALLOENDOPEPTIDASE OMA1"/>
    <property type="match status" value="1"/>
</dbReference>
<dbReference type="Gene3D" id="3.30.2010.10">
    <property type="entry name" value="Metalloproteases ('zincins'), catalytic domain"/>
    <property type="match status" value="1"/>
</dbReference>
<dbReference type="InterPro" id="IPR001915">
    <property type="entry name" value="Peptidase_M48"/>
</dbReference>
<feature type="compositionally biased region" description="Basic and acidic residues" evidence="7">
    <location>
        <begin position="288"/>
        <end position="297"/>
    </location>
</feature>
<evidence type="ECO:0000256" key="7">
    <source>
        <dbReference type="SAM" id="MobiDB-lite"/>
    </source>
</evidence>
<dbReference type="EC" id="3.4.24.-" evidence="10"/>
<dbReference type="PANTHER" id="PTHR22726:SF24">
    <property type="entry name" value="M48 FAMILY METALLOPEPTIDASE"/>
    <property type="match status" value="1"/>
</dbReference>
<evidence type="ECO:0000313" key="11">
    <source>
        <dbReference type="Proteomes" id="UP001059934"/>
    </source>
</evidence>
<comment type="cofactor">
    <cofactor evidence="1">
        <name>Zn(2+)</name>
        <dbReference type="ChEBI" id="CHEBI:29105"/>
    </cofactor>
</comment>
<evidence type="ECO:0000256" key="5">
    <source>
        <dbReference type="ARBA" id="ARBA00022833"/>
    </source>
</evidence>
<protein>
    <submittedName>
        <fullName evidence="10">M48 family metalloprotease</fullName>
        <ecNumber evidence="10">3.4.24.-</ecNumber>
    </submittedName>
</protein>
<feature type="compositionally biased region" description="Polar residues" evidence="7">
    <location>
        <begin position="298"/>
        <end position="312"/>
    </location>
</feature>
<dbReference type="InterPro" id="IPR051156">
    <property type="entry name" value="Mito/Outer_Membr_Metalloprot"/>
</dbReference>
<evidence type="ECO:0000313" key="10">
    <source>
        <dbReference type="EMBL" id="UVW35997.1"/>
    </source>
</evidence>
<keyword evidence="8" id="KW-0732">Signal</keyword>
<proteinExistence type="predicted"/>
<sequence>MNKYLTLPLICLALLAPGQAAAKITGADFYKEVLQGTPIYDDPALDSYIRKLGEEIVAESEMAGEKFIFTLLDSPDLNAFATRDNYVYVNRGLLNYVSNEAQLVSVLAHEVGHITRKHVTGQEGKATGAQILSTVAAILSGSGEVYEAGMAYANSLIRGYGRRNELEADEAGAEYMAKLGYAPSEMISMLSIMKDYELLQKDRARAKGASKQTYHGIFSSHPRNDSRLRTVVSKAQTFQAQQSRGDGAATYRQLTEGLIWGENFLAKEIKPQRYSDMTLRVRFDYPEGWKQTNDSKTRSSIGTSVSAATSDASEAKDGTSTKTPDDTSDSTSSDTSDDIPASKLETGDAKLAMLPIARTSQTPEEYLYNHLKVAKLDQGSAIAPAGLKGFSGILPGNGDKPDSRIAVIYYKRNAYIFTGEVSRAELFPEADKLFRQSIATFRPISRREIDGQKPKRIHYVKATNATTFEKLGKALKLSLSEVDDLRIINGHYPSGEPKAGDWIKIFKQ</sequence>
<evidence type="ECO:0000256" key="8">
    <source>
        <dbReference type="SAM" id="SignalP"/>
    </source>
</evidence>
<accession>A0ABY5TQ91</accession>
<feature type="region of interest" description="Disordered" evidence="7">
    <location>
        <begin position="288"/>
        <end position="344"/>
    </location>
</feature>
<feature type="compositionally biased region" description="Basic and acidic residues" evidence="7">
    <location>
        <begin position="313"/>
        <end position="325"/>
    </location>
</feature>
<dbReference type="GO" id="GO:0008237">
    <property type="term" value="F:metallopeptidase activity"/>
    <property type="evidence" value="ECO:0007669"/>
    <property type="project" value="UniProtKB-KW"/>
</dbReference>
<gene>
    <name evidence="10" type="ORF">NYF23_05150</name>
</gene>
<evidence type="ECO:0000256" key="1">
    <source>
        <dbReference type="ARBA" id="ARBA00001947"/>
    </source>
</evidence>
<evidence type="ECO:0000256" key="3">
    <source>
        <dbReference type="ARBA" id="ARBA00022723"/>
    </source>
</evidence>
<feature type="signal peptide" evidence="8">
    <location>
        <begin position="1"/>
        <end position="22"/>
    </location>
</feature>
<reference evidence="10" key="1">
    <citation type="submission" date="2022-08" db="EMBL/GenBank/DDBJ databases">
        <title>Catabolic pathway analysis in culturable SAR92 clade bacteria reveals their overlooked roles in DMSP degradation in coastal seas.</title>
        <authorList>
            <person name="He X."/>
            <person name="Zhang X."/>
            <person name="Zhang Y."/>
        </authorList>
    </citation>
    <scope>NUCLEOTIDE SEQUENCE</scope>
    <source>
        <strain evidence="10">H455</strain>
    </source>
</reference>
<dbReference type="Pfam" id="PF01435">
    <property type="entry name" value="Peptidase_M48"/>
    <property type="match status" value="1"/>
</dbReference>
<dbReference type="EMBL" id="CP103416">
    <property type="protein sequence ID" value="UVW35997.1"/>
    <property type="molecule type" value="Genomic_DNA"/>
</dbReference>
<organism evidence="10 11">
    <name type="scientific">SAR92 clade bacterium H455</name>
    <dbReference type="NCBI Taxonomy" id="2974818"/>
    <lineage>
        <taxon>Bacteria</taxon>
        <taxon>Pseudomonadati</taxon>
        <taxon>Pseudomonadota</taxon>
        <taxon>Gammaproteobacteria</taxon>
        <taxon>Cellvibrionales</taxon>
        <taxon>Porticoccaceae</taxon>
        <taxon>SAR92 clade</taxon>
    </lineage>
</organism>
<keyword evidence="6 10" id="KW-0482">Metalloprotease</keyword>
<keyword evidence="3" id="KW-0479">Metal-binding</keyword>
<feature type="domain" description="Peptidase M48" evidence="9">
    <location>
        <begin position="45"/>
        <end position="231"/>
    </location>
</feature>
<feature type="chain" id="PRO_5046958451" evidence="8">
    <location>
        <begin position="23"/>
        <end position="508"/>
    </location>
</feature>
<keyword evidence="5" id="KW-0862">Zinc</keyword>
<name>A0ABY5TQ91_9GAMM</name>
<evidence type="ECO:0000256" key="4">
    <source>
        <dbReference type="ARBA" id="ARBA00022801"/>
    </source>
</evidence>
<evidence type="ECO:0000259" key="9">
    <source>
        <dbReference type="Pfam" id="PF01435"/>
    </source>
</evidence>
<dbReference type="Proteomes" id="UP001059934">
    <property type="component" value="Chromosome"/>
</dbReference>